<evidence type="ECO:0000313" key="5">
    <source>
        <dbReference type="RefSeq" id="XP_011366953.1"/>
    </source>
</evidence>
<proteinExistence type="predicted"/>
<evidence type="ECO:0000313" key="4">
    <source>
        <dbReference type="Proteomes" id="UP000515202"/>
    </source>
</evidence>
<keyword evidence="2" id="KW-0732">Signal</keyword>
<evidence type="ECO:0000259" key="3">
    <source>
        <dbReference type="PROSITE" id="PS50853"/>
    </source>
</evidence>
<dbReference type="AlphaFoldDB" id="A0A6P3QMW2"/>
<gene>
    <name evidence="5" type="primary">LRRN4CL</name>
</gene>
<organism evidence="4 5">
    <name type="scientific">Pteropus vampyrus</name>
    <name type="common">Large flying fox</name>
    <dbReference type="NCBI Taxonomy" id="132908"/>
    <lineage>
        <taxon>Eukaryota</taxon>
        <taxon>Metazoa</taxon>
        <taxon>Chordata</taxon>
        <taxon>Craniata</taxon>
        <taxon>Vertebrata</taxon>
        <taxon>Euteleostomi</taxon>
        <taxon>Mammalia</taxon>
        <taxon>Eutheria</taxon>
        <taxon>Laurasiatheria</taxon>
        <taxon>Chiroptera</taxon>
        <taxon>Yinpterochiroptera</taxon>
        <taxon>Pteropodoidea</taxon>
        <taxon>Pteropodidae</taxon>
        <taxon>Pteropodinae</taxon>
        <taxon>Pteropus</taxon>
    </lineage>
</organism>
<dbReference type="Gene3D" id="2.60.40.10">
    <property type="entry name" value="Immunoglobulins"/>
    <property type="match status" value="1"/>
</dbReference>
<protein>
    <submittedName>
        <fullName evidence="5">LRRN4 C-terminal-like protein isoform X1</fullName>
    </submittedName>
</protein>
<evidence type="ECO:0000256" key="1">
    <source>
        <dbReference type="SAM" id="Phobius"/>
    </source>
</evidence>
<dbReference type="InterPro" id="IPR036116">
    <property type="entry name" value="FN3_sf"/>
</dbReference>
<dbReference type="SUPFAM" id="SSF49265">
    <property type="entry name" value="Fibronectin type III"/>
    <property type="match status" value="1"/>
</dbReference>
<dbReference type="RefSeq" id="XP_011366953.1">
    <property type="nucleotide sequence ID" value="XM_011368651.2"/>
</dbReference>
<dbReference type="GeneID" id="105297806"/>
<keyword evidence="1" id="KW-1133">Transmembrane helix</keyword>
<accession>A0A6P3QMW2</accession>
<feature type="chain" id="PRO_5028370525" evidence="2">
    <location>
        <begin position="39"/>
        <end position="255"/>
    </location>
</feature>
<dbReference type="CTD" id="221091"/>
<feature type="signal peptide" evidence="2">
    <location>
        <begin position="1"/>
        <end position="38"/>
    </location>
</feature>
<dbReference type="SMART" id="SM00060">
    <property type="entry name" value="FN3"/>
    <property type="match status" value="1"/>
</dbReference>
<feature type="domain" description="Fibronectin type-III" evidence="3">
    <location>
        <begin position="98"/>
        <end position="193"/>
    </location>
</feature>
<dbReference type="Proteomes" id="UP000515202">
    <property type="component" value="Unplaced"/>
</dbReference>
<keyword evidence="4" id="KW-1185">Reference proteome</keyword>
<reference evidence="5" key="1">
    <citation type="submission" date="2025-08" db="UniProtKB">
        <authorList>
            <consortium name="RefSeq"/>
        </authorList>
    </citation>
    <scope>IDENTIFICATION</scope>
    <source>
        <tissue evidence="5">Kidney</tissue>
    </source>
</reference>
<evidence type="ECO:0000256" key="2">
    <source>
        <dbReference type="SAM" id="SignalP"/>
    </source>
</evidence>
<name>A0A6P3QMW2_PTEVA</name>
<feature type="transmembrane region" description="Helical" evidence="1">
    <location>
        <begin position="214"/>
        <end position="238"/>
    </location>
</feature>
<keyword evidence="1" id="KW-0812">Transmembrane</keyword>
<dbReference type="CDD" id="cd00063">
    <property type="entry name" value="FN3"/>
    <property type="match status" value="1"/>
</dbReference>
<dbReference type="KEGG" id="pvp:105297806"/>
<keyword evidence="1" id="KW-0472">Membrane</keyword>
<dbReference type="OrthoDB" id="8824963at2759"/>
<dbReference type="PROSITE" id="PS50853">
    <property type="entry name" value="FN3"/>
    <property type="match status" value="1"/>
</dbReference>
<sequence>MSVSVSFPSPSCSPLDSMLGSPRLLWLLAVTFSLVLRAQPLDPEYSEEEKEDETPWSPLPAVFCDYDRCRHLQVPCKELQEASPRACLCPGLSSPGQPPAPPRLGEVHVVAEVGSAVVHWCAPSSPVHQYWLLLWEGSGAPQKGPPLNSTVRRAELKGLKPGSAYVVCVVAANAAGESNVTAVGGAWGEGPEGAGGPAFGPCGRLAMPPRPLSLVHAAVGVSTALALLSCGALVWHFCLRQRCGCPRRARPTAGL</sequence>
<dbReference type="InterPro" id="IPR013783">
    <property type="entry name" value="Ig-like_fold"/>
</dbReference>
<dbReference type="Pfam" id="PF00041">
    <property type="entry name" value="fn3"/>
    <property type="match status" value="1"/>
</dbReference>
<dbReference type="InterPro" id="IPR003961">
    <property type="entry name" value="FN3_dom"/>
</dbReference>